<evidence type="ECO:0000313" key="2">
    <source>
        <dbReference type="Proteomes" id="UP000298424"/>
    </source>
</evidence>
<organism evidence="1 2">
    <name type="scientific">Cryobacterium lyxosi</name>
    <dbReference type="NCBI Taxonomy" id="1259228"/>
    <lineage>
        <taxon>Bacteria</taxon>
        <taxon>Bacillati</taxon>
        <taxon>Actinomycetota</taxon>
        <taxon>Actinomycetes</taxon>
        <taxon>Micrococcales</taxon>
        <taxon>Microbacteriaceae</taxon>
        <taxon>Cryobacterium</taxon>
    </lineage>
</organism>
<comment type="caution">
    <text evidence="1">The sequence shown here is derived from an EMBL/GenBank/DDBJ whole genome shotgun (WGS) entry which is preliminary data.</text>
</comment>
<accession>A0A4R8ZCV9</accession>
<keyword evidence="2" id="KW-1185">Reference proteome</keyword>
<sequence length="278" mass="31431">MSDRFLLERQRISEHPMGNGSFSDNASHEARHGGQFEWFWGVPGVFQALAAPLSGQRVPAAPDARDVHEQSLGYWAALHYLLIHRLGWAHPDRGLRWWYDEGKPVEDSTLSLISEVWDRDGNLDAYLGWLLKGRPVFLNPDSPESAAWPADLEPLAPHWERWVREVQATAELTGSTYFQGGWDPLHLTGHSGEGGVPDPASTISVISRSDRRAVFRTNTMDAWHFDLEKQAKNLPDIGHRFWRVDVIVRPVGFLGTYRRSSVTGLWFTGQHRIHAAGN</sequence>
<dbReference type="OrthoDB" id="6017720at2"/>
<dbReference type="EMBL" id="SOGT01000012">
    <property type="protein sequence ID" value="TFD25172.1"/>
    <property type="molecule type" value="Genomic_DNA"/>
</dbReference>
<proteinExistence type="predicted"/>
<protein>
    <submittedName>
        <fullName evidence="1">Uncharacterized protein</fullName>
    </submittedName>
</protein>
<dbReference type="Proteomes" id="UP000298424">
    <property type="component" value="Unassembled WGS sequence"/>
</dbReference>
<evidence type="ECO:0000313" key="1">
    <source>
        <dbReference type="EMBL" id="TFD25172.1"/>
    </source>
</evidence>
<dbReference type="RefSeq" id="WP_134572604.1">
    <property type="nucleotide sequence ID" value="NZ_SOGT01000012.1"/>
</dbReference>
<reference evidence="1 2" key="1">
    <citation type="submission" date="2019-03" db="EMBL/GenBank/DDBJ databases">
        <title>Genomics of glacier-inhabiting Cryobacterium strains.</title>
        <authorList>
            <person name="Liu Q."/>
            <person name="Xin Y.-H."/>
        </authorList>
    </citation>
    <scope>NUCLEOTIDE SEQUENCE [LARGE SCALE GENOMIC DNA]</scope>
    <source>
        <strain evidence="1 2">TMT1-1</strain>
    </source>
</reference>
<dbReference type="AlphaFoldDB" id="A0A4R8ZCV9"/>
<name>A0A4R8ZCV9_9MICO</name>
<gene>
    <name evidence="1" type="ORF">E3T27_10405</name>
</gene>